<dbReference type="GO" id="GO:0003677">
    <property type="term" value="F:DNA binding"/>
    <property type="evidence" value="ECO:0007669"/>
    <property type="project" value="InterPro"/>
</dbReference>
<evidence type="ECO:0000313" key="2">
    <source>
        <dbReference type="EMBL" id="MDH0148658.1"/>
    </source>
</evidence>
<sequence>MTLSMTSTSLRYAPEREQPDWGASAPTLADKLYNLFFNRAVSTAPQIKQAAIFLIDGHPLLLSTANEAESTVVAEVEKLGFADQLNEIKDTLGLTVTQLAELFKVTRKTVYDWYDGADPRVGMGVRIETLNHLLHSSALQGDMKRLKQVWNLPINGESFIDVVNSGLDHYHLKAALEGKLEELAPRMVPPTRKPSNITSRSRMGNLSETIRDADVSR</sequence>
<feature type="region of interest" description="Disordered" evidence="1">
    <location>
        <begin position="187"/>
        <end position="217"/>
    </location>
</feature>
<feature type="compositionally biased region" description="Polar residues" evidence="1">
    <location>
        <begin position="193"/>
        <end position="208"/>
    </location>
</feature>
<dbReference type="Proteomes" id="UP001158076">
    <property type="component" value="Unassembled WGS sequence"/>
</dbReference>
<evidence type="ECO:0000313" key="3">
    <source>
        <dbReference type="Proteomes" id="UP001158076"/>
    </source>
</evidence>
<proteinExistence type="predicted"/>
<accession>A0A4S2B506</accession>
<reference evidence="2" key="1">
    <citation type="submission" date="2022-09" db="EMBL/GenBank/DDBJ databases">
        <title>Intensive care unit water sources are persistently colonized with multi-drug resistant bacteria and are the site of extensive horizontal gene transfer of antibiotic resistance genes.</title>
        <authorList>
            <person name="Diorio-Toth L."/>
        </authorList>
    </citation>
    <scope>NUCLEOTIDE SEQUENCE</scope>
    <source>
        <strain evidence="2">GD04147</strain>
    </source>
</reference>
<dbReference type="SUPFAM" id="SSF47413">
    <property type="entry name" value="lambda repressor-like DNA-binding domains"/>
    <property type="match status" value="1"/>
</dbReference>
<protein>
    <submittedName>
        <fullName evidence="2">Helix-turn-helix domain-containing protein</fullName>
    </submittedName>
</protein>
<dbReference type="RefSeq" id="WP_043942103.1">
    <property type="nucleotide sequence ID" value="NZ_BCAJ01000006.1"/>
</dbReference>
<dbReference type="AlphaFoldDB" id="A0A4S2B506"/>
<organism evidence="2 3">
    <name type="scientific">Stutzerimonas stutzeri</name>
    <name type="common">Pseudomonas stutzeri</name>
    <dbReference type="NCBI Taxonomy" id="316"/>
    <lineage>
        <taxon>Bacteria</taxon>
        <taxon>Pseudomonadati</taxon>
        <taxon>Pseudomonadota</taxon>
        <taxon>Gammaproteobacteria</taxon>
        <taxon>Pseudomonadales</taxon>
        <taxon>Pseudomonadaceae</taxon>
        <taxon>Stutzerimonas</taxon>
    </lineage>
</organism>
<dbReference type="EMBL" id="JAODZE010000031">
    <property type="protein sequence ID" value="MDH0148658.1"/>
    <property type="molecule type" value="Genomic_DNA"/>
</dbReference>
<dbReference type="InterPro" id="IPR010982">
    <property type="entry name" value="Lambda_DNA-bd_dom_sf"/>
</dbReference>
<gene>
    <name evidence="2" type="ORF">N7335_19900</name>
</gene>
<name>A0A4S2B506_STUST</name>
<evidence type="ECO:0000256" key="1">
    <source>
        <dbReference type="SAM" id="MobiDB-lite"/>
    </source>
</evidence>
<comment type="caution">
    <text evidence="2">The sequence shown here is derived from an EMBL/GenBank/DDBJ whole genome shotgun (WGS) entry which is preliminary data.</text>
</comment>